<keyword evidence="1" id="KW-0812">Transmembrane</keyword>
<name>A0A1G2KZD1_9BACT</name>
<feature type="transmembrane region" description="Helical" evidence="1">
    <location>
        <begin position="12"/>
        <end position="32"/>
    </location>
</feature>
<keyword evidence="1" id="KW-0472">Membrane</keyword>
<dbReference type="Proteomes" id="UP000178510">
    <property type="component" value="Unassembled WGS sequence"/>
</dbReference>
<organism evidence="2 3">
    <name type="scientific">Candidatus Sungbacteria bacterium RIFCSPHIGHO2_02_FULL_52_23</name>
    <dbReference type="NCBI Taxonomy" id="1802274"/>
    <lineage>
        <taxon>Bacteria</taxon>
        <taxon>Candidatus Sungiibacteriota</taxon>
    </lineage>
</organism>
<evidence type="ECO:0000313" key="3">
    <source>
        <dbReference type="Proteomes" id="UP000178510"/>
    </source>
</evidence>
<accession>A0A1G2KZD1</accession>
<gene>
    <name evidence="2" type="ORF">A3J58_00780</name>
</gene>
<keyword evidence="1" id="KW-1133">Transmembrane helix</keyword>
<dbReference type="STRING" id="1802274.A3J58_00780"/>
<proteinExistence type="predicted"/>
<dbReference type="EMBL" id="MHQM01000020">
    <property type="protein sequence ID" value="OHA03789.1"/>
    <property type="molecule type" value="Genomic_DNA"/>
</dbReference>
<protein>
    <submittedName>
        <fullName evidence="2">Uncharacterized protein</fullName>
    </submittedName>
</protein>
<reference evidence="2 3" key="1">
    <citation type="journal article" date="2016" name="Nat. Commun.">
        <title>Thousands of microbial genomes shed light on interconnected biogeochemical processes in an aquifer system.</title>
        <authorList>
            <person name="Anantharaman K."/>
            <person name="Brown C.T."/>
            <person name="Hug L.A."/>
            <person name="Sharon I."/>
            <person name="Castelle C.J."/>
            <person name="Probst A.J."/>
            <person name="Thomas B.C."/>
            <person name="Singh A."/>
            <person name="Wilkins M.J."/>
            <person name="Karaoz U."/>
            <person name="Brodie E.L."/>
            <person name="Williams K.H."/>
            <person name="Hubbard S.S."/>
            <person name="Banfield J.F."/>
        </authorList>
    </citation>
    <scope>NUCLEOTIDE SEQUENCE [LARGE SCALE GENOMIC DNA]</scope>
</reference>
<evidence type="ECO:0000313" key="2">
    <source>
        <dbReference type="EMBL" id="OHA03789.1"/>
    </source>
</evidence>
<evidence type="ECO:0000256" key="1">
    <source>
        <dbReference type="SAM" id="Phobius"/>
    </source>
</evidence>
<dbReference type="AlphaFoldDB" id="A0A1G2KZD1"/>
<comment type="caution">
    <text evidence="2">The sequence shown here is derived from an EMBL/GenBank/DDBJ whole genome shotgun (WGS) entry which is preliminary data.</text>
</comment>
<sequence>MRIHIHLSPRVRLIMISTFSAALIGGAGFAFWRMTRSVLAGSTVAQGLQSKIDGFERNRIEAKGVEKVLAERAADYIKVREFYIDAKQPVTFLKDMEAIARATGTKLAIDLEGAGSDAQHLLLRLTLEGSEKQLLSYVRLLERMPYYLEITEVSYQNLAAELGWRPGEASGRFVVSIRVRTR</sequence>